<gene>
    <name evidence="11" type="ORF">Sradi_3155500</name>
</gene>
<dbReference type="PROSITE" id="PS50994">
    <property type="entry name" value="INTEGRASE"/>
    <property type="match status" value="1"/>
</dbReference>
<keyword evidence="8" id="KW-0808">Transferase</keyword>
<keyword evidence="3" id="KW-0255">Endonuclease</keyword>
<keyword evidence="7" id="KW-0695">RNA-directed DNA polymerase</keyword>
<dbReference type="GO" id="GO:0003887">
    <property type="term" value="F:DNA-directed DNA polymerase activity"/>
    <property type="evidence" value="ECO:0007669"/>
    <property type="project" value="UniProtKB-KW"/>
</dbReference>
<dbReference type="PANTHER" id="PTHR42648">
    <property type="entry name" value="TRANSPOSASE, PUTATIVE-RELATED"/>
    <property type="match status" value="1"/>
</dbReference>
<keyword evidence="9" id="KW-0233">DNA recombination</keyword>
<dbReference type="GO" id="GO:0003676">
    <property type="term" value="F:nucleic acid binding"/>
    <property type="evidence" value="ECO:0007669"/>
    <property type="project" value="InterPro"/>
</dbReference>
<evidence type="ECO:0000256" key="1">
    <source>
        <dbReference type="ARBA" id="ARBA00022722"/>
    </source>
</evidence>
<name>A0AAW2RE99_SESRA</name>
<keyword evidence="8" id="KW-0548">Nucleotidyltransferase</keyword>
<evidence type="ECO:0000259" key="10">
    <source>
        <dbReference type="PROSITE" id="PS50994"/>
    </source>
</evidence>
<dbReference type="InterPro" id="IPR036397">
    <property type="entry name" value="RNaseH_sf"/>
</dbReference>
<keyword evidence="6" id="KW-0229">DNA integration</keyword>
<sequence length="177" mass="20145">MKNKSETLTKFKEFKKSAESEIGRGVRCLRTDNGGEYKSDEFLDFIREAKIRQQFTCPDTPQQNGVSERKNRHLAKICRSMLHAKNVPGQFWAEAMKTAAFVINRLPQQSFILVVPSKEVLPDSGVLEEALEDSQIKLISEIEATNGNQDVKESATKILGKQECMRDKKKKVNQLKE</sequence>
<keyword evidence="4" id="KW-0378">Hydrolase</keyword>
<proteinExistence type="predicted"/>
<evidence type="ECO:0000256" key="6">
    <source>
        <dbReference type="ARBA" id="ARBA00022908"/>
    </source>
</evidence>
<accession>A0AAW2RE99</accession>
<keyword evidence="1" id="KW-0540">Nuclease</keyword>
<dbReference type="GO" id="GO:0004519">
    <property type="term" value="F:endonuclease activity"/>
    <property type="evidence" value="ECO:0007669"/>
    <property type="project" value="UniProtKB-KW"/>
</dbReference>
<dbReference type="InterPro" id="IPR001584">
    <property type="entry name" value="Integrase_cat-core"/>
</dbReference>
<dbReference type="GO" id="GO:0006310">
    <property type="term" value="P:DNA recombination"/>
    <property type="evidence" value="ECO:0007669"/>
    <property type="project" value="UniProtKB-KW"/>
</dbReference>
<dbReference type="PANTHER" id="PTHR42648:SF11">
    <property type="entry name" value="TRANSPOSON TY4-P GAG-POL POLYPROTEIN"/>
    <property type="match status" value="1"/>
</dbReference>
<dbReference type="InterPro" id="IPR039537">
    <property type="entry name" value="Retrotran_Ty1/copia-like"/>
</dbReference>
<evidence type="ECO:0000256" key="4">
    <source>
        <dbReference type="ARBA" id="ARBA00022801"/>
    </source>
</evidence>
<dbReference type="Gene3D" id="3.30.420.10">
    <property type="entry name" value="Ribonuclease H-like superfamily/Ribonuclease H"/>
    <property type="match status" value="1"/>
</dbReference>
<dbReference type="GO" id="GO:0003964">
    <property type="term" value="F:RNA-directed DNA polymerase activity"/>
    <property type="evidence" value="ECO:0007669"/>
    <property type="project" value="UniProtKB-KW"/>
</dbReference>
<dbReference type="GO" id="GO:0015074">
    <property type="term" value="P:DNA integration"/>
    <property type="evidence" value="ECO:0007669"/>
    <property type="project" value="UniProtKB-KW"/>
</dbReference>
<organism evidence="11">
    <name type="scientific">Sesamum radiatum</name>
    <name type="common">Black benniseed</name>
    <dbReference type="NCBI Taxonomy" id="300843"/>
    <lineage>
        <taxon>Eukaryota</taxon>
        <taxon>Viridiplantae</taxon>
        <taxon>Streptophyta</taxon>
        <taxon>Embryophyta</taxon>
        <taxon>Tracheophyta</taxon>
        <taxon>Spermatophyta</taxon>
        <taxon>Magnoliopsida</taxon>
        <taxon>eudicotyledons</taxon>
        <taxon>Gunneridae</taxon>
        <taxon>Pentapetalae</taxon>
        <taxon>asterids</taxon>
        <taxon>lamiids</taxon>
        <taxon>Lamiales</taxon>
        <taxon>Pedaliaceae</taxon>
        <taxon>Sesamum</taxon>
    </lineage>
</organism>
<feature type="domain" description="Integrase catalytic" evidence="10">
    <location>
        <begin position="1"/>
        <end position="124"/>
    </location>
</feature>
<dbReference type="SUPFAM" id="SSF53098">
    <property type="entry name" value="Ribonuclease H-like"/>
    <property type="match status" value="1"/>
</dbReference>
<evidence type="ECO:0000313" key="11">
    <source>
        <dbReference type="EMBL" id="KAL0378500.1"/>
    </source>
</evidence>
<protein>
    <submittedName>
        <fullName evidence="11">Retrovirus-related Pol polyprotein from transposon RE2</fullName>
    </submittedName>
</protein>
<evidence type="ECO:0000256" key="7">
    <source>
        <dbReference type="ARBA" id="ARBA00022918"/>
    </source>
</evidence>
<evidence type="ECO:0000256" key="9">
    <source>
        <dbReference type="ARBA" id="ARBA00023172"/>
    </source>
</evidence>
<evidence type="ECO:0000256" key="8">
    <source>
        <dbReference type="ARBA" id="ARBA00022932"/>
    </source>
</evidence>
<dbReference type="GO" id="GO:0016787">
    <property type="term" value="F:hydrolase activity"/>
    <property type="evidence" value="ECO:0007669"/>
    <property type="project" value="UniProtKB-KW"/>
</dbReference>
<dbReference type="GO" id="GO:0046872">
    <property type="term" value="F:metal ion binding"/>
    <property type="evidence" value="ECO:0007669"/>
    <property type="project" value="UniProtKB-KW"/>
</dbReference>
<evidence type="ECO:0000256" key="2">
    <source>
        <dbReference type="ARBA" id="ARBA00022723"/>
    </source>
</evidence>
<keyword evidence="8" id="KW-0239">DNA-directed DNA polymerase</keyword>
<comment type="caution">
    <text evidence="11">The sequence shown here is derived from an EMBL/GenBank/DDBJ whole genome shotgun (WGS) entry which is preliminary data.</text>
</comment>
<dbReference type="EMBL" id="JACGWJ010000013">
    <property type="protein sequence ID" value="KAL0378500.1"/>
    <property type="molecule type" value="Genomic_DNA"/>
</dbReference>
<dbReference type="AlphaFoldDB" id="A0AAW2RE99"/>
<dbReference type="InterPro" id="IPR012337">
    <property type="entry name" value="RNaseH-like_sf"/>
</dbReference>
<reference evidence="11" key="2">
    <citation type="journal article" date="2024" name="Plant">
        <title>Genomic evolution and insights into agronomic trait innovations of Sesamum species.</title>
        <authorList>
            <person name="Miao H."/>
            <person name="Wang L."/>
            <person name="Qu L."/>
            <person name="Liu H."/>
            <person name="Sun Y."/>
            <person name="Le M."/>
            <person name="Wang Q."/>
            <person name="Wei S."/>
            <person name="Zheng Y."/>
            <person name="Lin W."/>
            <person name="Duan Y."/>
            <person name="Cao H."/>
            <person name="Xiong S."/>
            <person name="Wang X."/>
            <person name="Wei L."/>
            <person name="Li C."/>
            <person name="Ma Q."/>
            <person name="Ju M."/>
            <person name="Zhao R."/>
            <person name="Li G."/>
            <person name="Mu C."/>
            <person name="Tian Q."/>
            <person name="Mei H."/>
            <person name="Zhang T."/>
            <person name="Gao T."/>
            <person name="Zhang H."/>
        </authorList>
    </citation>
    <scope>NUCLEOTIDE SEQUENCE</scope>
    <source>
        <strain evidence="11">G02</strain>
    </source>
</reference>
<keyword evidence="5" id="KW-0460">Magnesium</keyword>
<reference evidence="11" key="1">
    <citation type="submission" date="2020-06" db="EMBL/GenBank/DDBJ databases">
        <authorList>
            <person name="Li T."/>
            <person name="Hu X."/>
            <person name="Zhang T."/>
            <person name="Song X."/>
            <person name="Zhang H."/>
            <person name="Dai N."/>
            <person name="Sheng W."/>
            <person name="Hou X."/>
            <person name="Wei L."/>
        </authorList>
    </citation>
    <scope>NUCLEOTIDE SEQUENCE</scope>
    <source>
        <strain evidence="11">G02</strain>
        <tissue evidence="11">Leaf</tissue>
    </source>
</reference>
<keyword evidence="2" id="KW-0479">Metal-binding</keyword>
<evidence type="ECO:0000256" key="3">
    <source>
        <dbReference type="ARBA" id="ARBA00022759"/>
    </source>
</evidence>
<evidence type="ECO:0000256" key="5">
    <source>
        <dbReference type="ARBA" id="ARBA00022842"/>
    </source>
</evidence>